<dbReference type="EMBL" id="OU466858">
    <property type="protein sequence ID" value="CAH2044522.1"/>
    <property type="molecule type" value="Genomic_DNA"/>
</dbReference>
<accession>A0AAU9RJP5</accession>
<sequence>MYHRNLAQVSKLAFSSSEFSALDALKPPPNALYFLYSIIFPPLSFRYSFSAMAESKTKLAEIREWIIDHKLRTVGNSSPFVPLFILDQMGRFGFIREYTNREFRETIRVGPSLHAQALTLAALAGAAAVEYYDHKTGATDRYPKFLKPENLNKD</sequence>
<evidence type="ECO:0000313" key="2">
    <source>
        <dbReference type="Proteomes" id="UP000836841"/>
    </source>
</evidence>
<feature type="non-terminal residue" evidence="1">
    <location>
        <position position="1"/>
    </location>
</feature>
<organism evidence="1 2">
    <name type="scientific">Thlaspi arvense</name>
    <name type="common">Field penny-cress</name>
    <dbReference type="NCBI Taxonomy" id="13288"/>
    <lineage>
        <taxon>Eukaryota</taxon>
        <taxon>Viridiplantae</taxon>
        <taxon>Streptophyta</taxon>
        <taxon>Embryophyta</taxon>
        <taxon>Tracheophyta</taxon>
        <taxon>Spermatophyta</taxon>
        <taxon>Magnoliopsida</taxon>
        <taxon>eudicotyledons</taxon>
        <taxon>Gunneridae</taxon>
        <taxon>Pentapetalae</taxon>
        <taxon>rosids</taxon>
        <taxon>malvids</taxon>
        <taxon>Brassicales</taxon>
        <taxon>Brassicaceae</taxon>
        <taxon>Thlaspideae</taxon>
        <taxon>Thlaspi</taxon>
    </lineage>
</organism>
<name>A0AAU9RJP5_THLAR</name>
<protein>
    <submittedName>
        <fullName evidence="1">Uncharacterized protein</fullName>
    </submittedName>
</protein>
<keyword evidence="2" id="KW-1185">Reference proteome</keyword>
<dbReference type="AlphaFoldDB" id="A0AAU9RJP5"/>
<gene>
    <name evidence="1" type="ORF">TAV2_LOCUS7771</name>
</gene>
<proteinExistence type="predicted"/>
<evidence type="ECO:0000313" key="1">
    <source>
        <dbReference type="EMBL" id="CAH2044522.1"/>
    </source>
</evidence>
<dbReference type="Proteomes" id="UP000836841">
    <property type="component" value="Chromosome 2"/>
</dbReference>
<reference evidence="1 2" key="1">
    <citation type="submission" date="2022-03" db="EMBL/GenBank/DDBJ databases">
        <authorList>
            <person name="Nunn A."/>
            <person name="Chopra R."/>
            <person name="Nunn A."/>
            <person name="Contreras Garrido A."/>
        </authorList>
    </citation>
    <scope>NUCLEOTIDE SEQUENCE [LARGE SCALE GENOMIC DNA]</scope>
</reference>